<sequence>MKFTVRKLNKLVYLVVALVIAWFLQDAEADKQRVVYSMAASTSSTSLEQFSSTSSRQLSLKSGSDQWVMVSRVVDGDTLEVMIDDEKQKIRLIGVNTPETVDPRRPVQCFGKKASAFTEKLLSDRLVRLEADSSQADVDKYGRLLRYVYLSDGRLLNQELIVSGYGREYTYKKPYKYQMEFRESEAKAKQDKLGLWADGACDIK</sequence>
<keyword evidence="1" id="KW-0540">Nuclease</keyword>
<name>A0A2M6WU27_9BACT</name>
<evidence type="ECO:0000256" key="3">
    <source>
        <dbReference type="ARBA" id="ARBA00022801"/>
    </source>
</evidence>
<dbReference type="SMART" id="SM00318">
    <property type="entry name" value="SNc"/>
    <property type="match status" value="1"/>
</dbReference>
<dbReference type="AlphaFoldDB" id="A0A2M6WU27"/>
<dbReference type="Proteomes" id="UP000228533">
    <property type="component" value="Unassembled WGS sequence"/>
</dbReference>
<dbReference type="GO" id="GO:0004519">
    <property type="term" value="F:endonuclease activity"/>
    <property type="evidence" value="ECO:0007669"/>
    <property type="project" value="UniProtKB-KW"/>
</dbReference>
<dbReference type="SUPFAM" id="SSF50199">
    <property type="entry name" value="Staphylococcal nuclease"/>
    <property type="match status" value="1"/>
</dbReference>
<dbReference type="PANTHER" id="PTHR12302:SF3">
    <property type="entry name" value="SERINE_THREONINE-PROTEIN KINASE 31"/>
    <property type="match status" value="1"/>
</dbReference>
<accession>A0A2M6WU27</accession>
<dbReference type="Pfam" id="PF00565">
    <property type="entry name" value="SNase"/>
    <property type="match status" value="1"/>
</dbReference>
<dbReference type="InterPro" id="IPR016071">
    <property type="entry name" value="Staphylococal_nuclease_OB-fold"/>
</dbReference>
<proteinExistence type="predicted"/>
<dbReference type="PANTHER" id="PTHR12302">
    <property type="entry name" value="EBNA2 BINDING PROTEIN P100"/>
    <property type="match status" value="1"/>
</dbReference>
<dbReference type="GO" id="GO:0016787">
    <property type="term" value="F:hydrolase activity"/>
    <property type="evidence" value="ECO:0007669"/>
    <property type="project" value="UniProtKB-KW"/>
</dbReference>
<keyword evidence="3" id="KW-0378">Hydrolase</keyword>
<organism evidence="5 6">
    <name type="scientific">Candidatus Falkowbacteria bacterium CG10_big_fil_rev_8_21_14_0_10_37_14</name>
    <dbReference type="NCBI Taxonomy" id="1974561"/>
    <lineage>
        <taxon>Bacteria</taxon>
        <taxon>Candidatus Falkowiibacteriota</taxon>
    </lineage>
</organism>
<protein>
    <recommendedName>
        <fullName evidence="4">TNase-like domain-containing protein</fullName>
    </recommendedName>
</protein>
<keyword evidence="2" id="KW-0255">Endonuclease</keyword>
<comment type="caution">
    <text evidence="5">The sequence shown here is derived from an EMBL/GenBank/DDBJ whole genome shotgun (WGS) entry which is preliminary data.</text>
</comment>
<feature type="domain" description="TNase-like" evidence="4">
    <location>
        <begin position="64"/>
        <end position="198"/>
    </location>
</feature>
<evidence type="ECO:0000313" key="5">
    <source>
        <dbReference type="EMBL" id="PIT96287.1"/>
    </source>
</evidence>
<dbReference type="EMBL" id="PFAM01000008">
    <property type="protein sequence ID" value="PIT96287.1"/>
    <property type="molecule type" value="Genomic_DNA"/>
</dbReference>
<dbReference type="InterPro" id="IPR035437">
    <property type="entry name" value="SNase_OB-fold_sf"/>
</dbReference>
<evidence type="ECO:0000259" key="4">
    <source>
        <dbReference type="PROSITE" id="PS50830"/>
    </source>
</evidence>
<reference evidence="6" key="1">
    <citation type="submission" date="2017-09" db="EMBL/GenBank/DDBJ databases">
        <title>Depth-based differentiation of microbial function through sediment-hosted aquifers and enrichment of novel symbionts in the deep terrestrial subsurface.</title>
        <authorList>
            <person name="Probst A.J."/>
            <person name="Ladd B."/>
            <person name="Jarett J.K."/>
            <person name="Geller-Mcgrath D.E."/>
            <person name="Sieber C.M.K."/>
            <person name="Emerson J.B."/>
            <person name="Anantharaman K."/>
            <person name="Thomas B.C."/>
            <person name="Malmstrom R."/>
            <person name="Stieglmeier M."/>
            <person name="Klingl A."/>
            <person name="Woyke T."/>
            <person name="Ryan C.M."/>
            <person name="Banfield J.F."/>
        </authorList>
    </citation>
    <scope>NUCLEOTIDE SEQUENCE [LARGE SCALE GENOMIC DNA]</scope>
</reference>
<gene>
    <name evidence="5" type="ORF">COT94_01180</name>
</gene>
<dbReference type="PROSITE" id="PS50830">
    <property type="entry name" value="TNASE_3"/>
    <property type="match status" value="1"/>
</dbReference>
<evidence type="ECO:0000313" key="6">
    <source>
        <dbReference type="Proteomes" id="UP000228533"/>
    </source>
</evidence>
<evidence type="ECO:0000256" key="2">
    <source>
        <dbReference type="ARBA" id="ARBA00022759"/>
    </source>
</evidence>
<evidence type="ECO:0000256" key="1">
    <source>
        <dbReference type="ARBA" id="ARBA00022722"/>
    </source>
</evidence>
<dbReference type="Gene3D" id="2.40.50.90">
    <property type="match status" value="1"/>
</dbReference>